<protein>
    <submittedName>
        <fullName evidence="2">SRPBCC family protein</fullName>
    </submittedName>
</protein>
<gene>
    <name evidence="2" type="ORF">ACFFSA_20490</name>
</gene>
<dbReference type="Gene3D" id="3.30.530.20">
    <property type="match status" value="1"/>
</dbReference>
<feature type="region of interest" description="Disordered" evidence="1">
    <location>
        <begin position="159"/>
        <end position="192"/>
    </location>
</feature>
<dbReference type="Pfam" id="PF10604">
    <property type="entry name" value="Polyketide_cyc2"/>
    <property type="match status" value="1"/>
</dbReference>
<dbReference type="RefSeq" id="WP_378520842.1">
    <property type="nucleotide sequence ID" value="NZ_BAAAXV010000002.1"/>
</dbReference>
<organism evidence="2 3">
    <name type="scientific">Nonomuraea helvata</name>
    <dbReference type="NCBI Taxonomy" id="37484"/>
    <lineage>
        <taxon>Bacteria</taxon>
        <taxon>Bacillati</taxon>
        <taxon>Actinomycetota</taxon>
        <taxon>Actinomycetes</taxon>
        <taxon>Streptosporangiales</taxon>
        <taxon>Streptosporangiaceae</taxon>
        <taxon>Nonomuraea</taxon>
    </lineage>
</organism>
<proteinExistence type="predicted"/>
<reference evidence="2 3" key="1">
    <citation type="submission" date="2024-09" db="EMBL/GenBank/DDBJ databases">
        <authorList>
            <person name="Sun Q."/>
            <person name="Mori K."/>
        </authorList>
    </citation>
    <scope>NUCLEOTIDE SEQUENCE [LARGE SCALE GENOMIC DNA]</scope>
    <source>
        <strain evidence="2 3">JCM 3143</strain>
    </source>
</reference>
<dbReference type="PANTHER" id="PTHR33824">
    <property type="entry name" value="POLYKETIDE CYCLASE/DEHYDRASE AND LIPID TRANSPORT SUPERFAMILY PROTEIN"/>
    <property type="match status" value="1"/>
</dbReference>
<evidence type="ECO:0000313" key="3">
    <source>
        <dbReference type="Proteomes" id="UP001589532"/>
    </source>
</evidence>
<comment type="caution">
    <text evidence="2">The sequence shown here is derived from an EMBL/GenBank/DDBJ whole genome shotgun (WGS) entry which is preliminary data.</text>
</comment>
<name>A0ABV5S1E5_9ACTN</name>
<evidence type="ECO:0000313" key="2">
    <source>
        <dbReference type="EMBL" id="MFB9625472.1"/>
    </source>
</evidence>
<dbReference type="CDD" id="cd07817">
    <property type="entry name" value="SRPBCC_8"/>
    <property type="match status" value="1"/>
</dbReference>
<dbReference type="EMBL" id="JBHMBW010000016">
    <property type="protein sequence ID" value="MFB9625472.1"/>
    <property type="molecule type" value="Genomic_DNA"/>
</dbReference>
<feature type="compositionally biased region" description="Basic and acidic residues" evidence="1">
    <location>
        <begin position="48"/>
        <end position="63"/>
    </location>
</feature>
<feature type="compositionally biased region" description="Gly residues" evidence="1">
    <location>
        <begin position="14"/>
        <end position="23"/>
    </location>
</feature>
<accession>A0ABV5S1E5</accession>
<dbReference type="Proteomes" id="UP001589532">
    <property type="component" value="Unassembled WGS sequence"/>
</dbReference>
<dbReference type="InterPro" id="IPR047137">
    <property type="entry name" value="ORF3"/>
</dbReference>
<dbReference type="InterPro" id="IPR019587">
    <property type="entry name" value="Polyketide_cyclase/dehydratase"/>
</dbReference>
<dbReference type="InterPro" id="IPR023393">
    <property type="entry name" value="START-like_dom_sf"/>
</dbReference>
<dbReference type="PANTHER" id="PTHR33824:SF7">
    <property type="entry name" value="POLYKETIDE CYCLASE_DEHYDRASE AND LIPID TRANSPORT SUPERFAMILY PROTEIN"/>
    <property type="match status" value="1"/>
</dbReference>
<keyword evidence="3" id="KW-1185">Reference proteome</keyword>
<feature type="region of interest" description="Disordered" evidence="1">
    <location>
        <begin position="1"/>
        <end position="67"/>
    </location>
</feature>
<evidence type="ECO:0000256" key="1">
    <source>
        <dbReference type="SAM" id="MobiDB-lite"/>
    </source>
</evidence>
<dbReference type="SUPFAM" id="SSF55961">
    <property type="entry name" value="Bet v1-like"/>
    <property type="match status" value="1"/>
</dbReference>
<sequence length="192" mass="20562">MDLEPRRGRRAGPGPAGQGGGEPLGPLRPFESLAPLAPFQSPGPETPEGGRGDGRRGATAERRSRWRARVPTATVEWEAEILDEQAGELIAWASVRGSMVATSGSVRFTDGPAGRGTAVHVTLEYRGRGRAVGATVARMFGEYPEQQIRDDLRRFKQIMETGEAPLSEGGPQGVRPLRRLGQRSAQPVGGRS</sequence>